<gene>
    <name evidence="1" type="ORF">SEA_PHABBA_183</name>
</gene>
<name>A0A249XSJ4_9CAUD</name>
<dbReference type="Proteomes" id="UP000226037">
    <property type="component" value="Segment"/>
</dbReference>
<keyword evidence="2" id="KW-1185">Reference proteome</keyword>
<evidence type="ECO:0000313" key="1">
    <source>
        <dbReference type="EMBL" id="ASZ74722.1"/>
    </source>
</evidence>
<dbReference type="EMBL" id="MF668280">
    <property type="protein sequence ID" value="ASZ74722.1"/>
    <property type="molecule type" value="Genomic_DNA"/>
</dbReference>
<organism evidence="1 2">
    <name type="scientific">Mycobacterium phage Phabba</name>
    <dbReference type="NCBI Taxonomy" id="2027899"/>
    <lineage>
        <taxon>Viruses</taxon>
        <taxon>Duplodnaviria</taxon>
        <taxon>Heunggongvirae</taxon>
        <taxon>Uroviricota</taxon>
        <taxon>Caudoviricetes</taxon>
        <taxon>Ceeclamvirinae</taxon>
        <taxon>Myrnavirus</taxon>
        <taxon>Myrnavirus phabba</taxon>
        <taxon>Myranavirus phabba</taxon>
    </lineage>
</organism>
<reference evidence="2" key="1">
    <citation type="submission" date="2017-08" db="EMBL/GenBank/DDBJ databases">
        <authorList>
            <person name="de Groot N.N."/>
        </authorList>
    </citation>
    <scope>NUCLEOTIDE SEQUENCE [LARGE SCALE GENOMIC DNA]</scope>
</reference>
<proteinExistence type="predicted"/>
<accession>A0A249XSJ4</accession>
<protein>
    <submittedName>
        <fullName evidence="1">Uncharacterized protein</fullName>
    </submittedName>
</protein>
<evidence type="ECO:0000313" key="2">
    <source>
        <dbReference type="Proteomes" id="UP000226037"/>
    </source>
</evidence>
<sequence>MSNAAILDSFSDVDILSNPPMVQVPAGKLREGMVILDPMLGVPVAGVDHRNPSPRNSGMVNWFVADLENGGWKEILLRPDVIMDVMAEA</sequence>